<proteinExistence type="predicted"/>
<evidence type="ECO:0000313" key="2">
    <source>
        <dbReference type="Proteomes" id="UP000064412"/>
    </source>
</evidence>
<dbReference type="AlphaFoldDB" id="A0ABD4DNB7"/>
<organism evidence="1 2">
    <name type="scientific">Elizabethkingia miricola</name>
    <name type="common">Chryseobacterium miricola</name>
    <dbReference type="NCBI Taxonomy" id="172045"/>
    <lineage>
        <taxon>Bacteria</taxon>
        <taxon>Pseudomonadati</taxon>
        <taxon>Bacteroidota</taxon>
        <taxon>Flavobacteriia</taxon>
        <taxon>Flavobacteriales</taxon>
        <taxon>Weeksellaceae</taxon>
        <taxon>Elizabethkingia</taxon>
    </lineage>
</organism>
<accession>A0ABD4DNB7</accession>
<comment type="caution">
    <text evidence="1">The sequence shown here is derived from an EMBL/GenBank/DDBJ whole genome shotgun (WGS) entry which is preliminary data.</text>
</comment>
<sequence>MNNINLLKIKKAILLPLFIFLGCKSDKIDSPDFTIKFINQKLYLKEPKSRGEYLTPPIIKWNFTIKNNTNEERLFTVKNNSKSSIISRFYLIDTIRDKILRLETTSIYVLSPKSIEKIEVNIPLKNYMDIFELHETYFNRLDYSSDSSKIKRMGESILKNSMIVYFPNNKDIKKYQITEKNNLKLIKDKAIIIEK</sequence>
<dbReference type="RefSeq" id="WP_059343755.1">
    <property type="nucleotide sequence ID" value="NZ_FTQX01000002.1"/>
</dbReference>
<dbReference type="Proteomes" id="UP000064412">
    <property type="component" value="Unassembled WGS sequence"/>
</dbReference>
<dbReference type="EMBL" id="LNOI01000001">
    <property type="protein sequence ID" value="KUY19863.1"/>
    <property type="molecule type" value="Genomic_DNA"/>
</dbReference>
<reference evidence="1 2" key="1">
    <citation type="submission" date="2015-11" db="EMBL/GenBank/DDBJ databases">
        <authorList>
            <person name="Nicholson A.C."/>
            <person name="Humrighouse B.W."/>
            <person name="Graziano J."/>
            <person name="Lasker B."/>
            <person name="Whitney A.M."/>
            <person name="Mcquiston J.R."/>
        </authorList>
    </citation>
    <scope>NUCLEOTIDE SEQUENCE [LARGE SCALE GENOMIC DNA]</scope>
    <source>
        <strain evidence="1 2">G4071</strain>
    </source>
</reference>
<name>A0ABD4DNB7_ELIMR</name>
<protein>
    <submittedName>
        <fullName evidence="1">Uncharacterized protein</fullName>
    </submittedName>
</protein>
<gene>
    <name evidence="1" type="ORF">ATB95_02715</name>
</gene>
<evidence type="ECO:0000313" key="1">
    <source>
        <dbReference type="EMBL" id="KUY19863.1"/>
    </source>
</evidence>